<evidence type="ECO:0000313" key="2">
    <source>
        <dbReference type="EMBL" id="PCI27933.1"/>
    </source>
</evidence>
<feature type="coiled-coil region" evidence="1">
    <location>
        <begin position="233"/>
        <end position="277"/>
    </location>
</feature>
<accession>A0A2A4T2Z6</accession>
<keyword evidence="1" id="KW-0175">Coiled coil</keyword>
<sequence>MEANGTKISISRTDFLDSFVQLYRAIKDYDELLVMFADEDKLEPEKVRALILKRMNNLELGAVNVRSMELIGAYIRFSLEKFKGEKLHFMLPDEPGDDFFAINDAYLQLSKNIEEVEQELHEIEEKIYYLVRLLPPQQMDKIRLLIKAIASFFKAIIRKDQGDMGSAINYIHHLTASKESYFLINDVGLMVRGIYNSLQDFSDHVPTEELGSAVRDEMPDAIDKLNLVIHRMEEAANSTLDDVENLLESSSEEQQKNQQVLQECASIQKQLESLKGENPQLAASIDPMLVGLQSKVIGVLEQRSERMREDEGVYFRIIGSQSFQDLTGQTLKKIISFIEELELKLLGILKKYSGTMGVPVETETTEPEHLSPLIGKTEDGLVLEGPQDNRESAEQGVKQADIDNMLAEFGF</sequence>
<name>A0A2A4T2Z6_9DELT</name>
<dbReference type="GO" id="GO:0003824">
    <property type="term" value="F:catalytic activity"/>
    <property type="evidence" value="ECO:0007669"/>
    <property type="project" value="InterPro"/>
</dbReference>
<dbReference type="Pfam" id="PF04344">
    <property type="entry name" value="CheZ"/>
    <property type="match status" value="1"/>
</dbReference>
<dbReference type="GO" id="GO:0009288">
    <property type="term" value="C:bacterial-type flagellum"/>
    <property type="evidence" value="ECO:0007669"/>
    <property type="project" value="InterPro"/>
</dbReference>
<dbReference type="SUPFAM" id="SSF75708">
    <property type="entry name" value="Chemotaxis phosphatase CheZ"/>
    <property type="match status" value="1"/>
</dbReference>
<dbReference type="Gene3D" id="1.10.287.500">
    <property type="entry name" value="Helix hairpin bin"/>
    <property type="match status" value="1"/>
</dbReference>
<reference evidence="3" key="1">
    <citation type="submission" date="2017-08" db="EMBL/GenBank/DDBJ databases">
        <title>A dynamic microbial community with high functional redundancy inhabits the cold, oxic subseafloor aquifer.</title>
        <authorList>
            <person name="Tully B.J."/>
            <person name="Wheat C.G."/>
            <person name="Glazer B.T."/>
            <person name="Huber J.A."/>
        </authorList>
    </citation>
    <scope>NUCLEOTIDE SEQUENCE [LARGE SCALE GENOMIC DNA]</scope>
</reference>
<dbReference type="GO" id="GO:0050920">
    <property type="term" value="P:regulation of chemotaxis"/>
    <property type="evidence" value="ECO:0007669"/>
    <property type="project" value="InterPro"/>
</dbReference>
<evidence type="ECO:0000313" key="3">
    <source>
        <dbReference type="Proteomes" id="UP000218113"/>
    </source>
</evidence>
<gene>
    <name evidence="2" type="ORF">COB67_07510</name>
</gene>
<organism evidence="2 3">
    <name type="scientific">SAR324 cluster bacterium</name>
    <dbReference type="NCBI Taxonomy" id="2024889"/>
    <lineage>
        <taxon>Bacteria</taxon>
        <taxon>Deltaproteobacteria</taxon>
        <taxon>SAR324 cluster</taxon>
    </lineage>
</organism>
<dbReference type="Proteomes" id="UP000218113">
    <property type="component" value="Unassembled WGS sequence"/>
</dbReference>
<comment type="caution">
    <text evidence="2">The sequence shown here is derived from an EMBL/GenBank/DDBJ whole genome shotgun (WGS) entry which is preliminary data.</text>
</comment>
<dbReference type="InterPro" id="IPR007439">
    <property type="entry name" value="Chemotax_Pase_CheZ"/>
</dbReference>
<protein>
    <submittedName>
        <fullName evidence="2">Uncharacterized protein</fullName>
    </submittedName>
</protein>
<evidence type="ECO:0000256" key="1">
    <source>
        <dbReference type="SAM" id="Coils"/>
    </source>
</evidence>
<dbReference type="AlphaFoldDB" id="A0A2A4T2Z6"/>
<proteinExistence type="predicted"/>
<dbReference type="EMBL" id="NVSR01000045">
    <property type="protein sequence ID" value="PCI27933.1"/>
    <property type="molecule type" value="Genomic_DNA"/>
</dbReference>